<evidence type="ECO:0000313" key="1">
    <source>
        <dbReference type="EMBL" id="EWZ46250.1"/>
    </source>
</evidence>
<reference evidence="1" key="2">
    <citation type="submission" date="2012-06" db="EMBL/GenBank/DDBJ databases">
        <title>Annotation of the Genome Sequence of Fusarium oxysporum Fo47.</title>
        <authorList>
            <consortium name="The Broad Institute Genomics Platform"/>
            <person name="Ma L.-J."/>
            <person name="Corby-Kistler H."/>
            <person name="Broz K."/>
            <person name="Gale L.R."/>
            <person name="Jonkers W."/>
            <person name="O'Donnell K."/>
            <person name="Ploetz R."/>
            <person name="Steinberg C."/>
            <person name="Schwartz D.C."/>
            <person name="VanEtten H."/>
            <person name="Zhou S."/>
            <person name="Young S.K."/>
            <person name="Zeng Q."/>
            <person name="Gargeya S."/>
            <person name="Fitzgerald M."/>
            <person name="Abouelleil A."/>
            <person name="Alvarado L."/>
            <person name="Chapman S.B."/>
            <person name="Gainer-Dewar J."/>
            <person name="Goldberg J."/>
            <person name="Griggs A."/>
            <person name="Gujja S."/>
            <person name="Hansen M."/>
            <person name="Howarth C."/>
            <person name="Imamovic A."/>
            <person name="Ireland A."/>
            <person name="Larimer J."/>
            <person name="McCowan C."/>
            <person name="Murphy C."/>
            <person name="Pearson M."/>
            <person name="Poon T.W."/>
            <person name="Priest M."/>
            <person name="Roberts A."/>
            <person name="Saif S."/>
            <person name="Shea T."/>
            <person name="Sykes S."/>
            <person name="Wortman J."/>
            <person name="Nusbaum C."/>
            <person name="Birren B."/>
        </authorList>
    </citation>
    <scope>NUCLEOTIDE SEQUENCE</scope>
    <source>
        <strain evidence="1">Fo47</strain>
    </source>
</reference>
<reference evidence="1" key="1">
    <citation type="submission" date="2011-06" db="EMBL/GenBank/DDBJ databases">
        <title>The Genome Sequence of Fusarium oxysporum Fo47.</title>
        <authorList>
            <consortium name="The Broad Institute Genome Sequencing Platform"/>
            <person name="Ma L.-J."/>
            <person name="Gale L.R."/>
            <person name="Schwartz D.C."/>
            <person name="Zhou S."/>
            <person name="Corby-Kistler H."/>
            <person name="Young S.K."/>
            <person name="Zeng Q."/>
            <person name="Gargeya S."/>
            <person name="Fitzgerald M."/>
            <person name="Haas B."/>
            <person name="Abouelleil A."/>
            <person name="Alvarado L."/>
            <person name="Arachchi H.M."/>
            <person name="Berlin A."/>
            <person name="Brown A."/>
            <person name="Chapman S.B."/>
            <person name="Chen Z."/>
            <person name="Dunbar C."/>
            <person name="Freedman E."/>
            <person name="Gearin G."/>
            <person name="Gellesch M."/>
            <person name="Goldberg J."/>
            <person name="Griggs A."/>
            <person name="Gujja S."/>
            <person name="Heiman D."/>
            <person name="Howarth C."/>
            <person name="Larson L."/>
            <person name="Lui A."/>
            <person name="MacDonald P.J.P."/>
            <person name="Mehta T."/>
            <person name="Montmayeur A."/>
            <person name="Murphy C."/>
            <person name="Neiman D."/>
            <person name="Pearson M."/>
            <person name="Priest M."/>
            <person name="Roberts A."/>
            <person name="Saif S."/>
            <person name="Shea T."/>
            <person name="Shenoy N."/>
            <person name="Sisk P."/>
            <person name="Stolte C."/>
            <person name="Sykes S."/>
            <person name="Wortman J."/>
            <person name="Nusbaum C."/>
            <person name="Birren B."/>
        </authorList>
    </citation>
    <scope>NUCLEOTIDE SEQUENCE [LARGE SCALE GENOMIC DNA]</scope>
    <source>
        <strain evidence="1">Fo47</strain>
    </source>
</reference>
<gene>
    <name evidence="1" type="ORF">FOZG_02405</name>
</gene>
<dbReference type="EMBL" id="JH717897">
    <property type="protein sequence ID" value="EWZ46250.1"/>
    <property type="molecule type" value="Genomic_DNA"/>
</dbReference>
<protein>
    <submittedName>
        <fullName evidence="1">Uncharacterized protein</fullName>
    </submittedName>
</protein>
<dbReference type="HOGENOM" id="CLU_3392335_0_0_1"/>
<dbReference type="AlphaFoldDB" id="W9KW59"/>
<proteinExistence type="predicted"/>
<dbReference type="VEuPathDB" id="FungiDB:FOZG_02405"/>
<accession>W9KW59</accession>
<sequence length="32" mass="3471">MAPNPLTEVYQFLAPTECSVWCLLTGTAEIDG</sequence>
<dbReference type="Proteomes" id="UP000030766">
    <property type="component" value="Unassembled WGS sequence"/>
</dbReference>
<name>W9KW59_FUSOX</name>
<organism evidence="1">
    <name type="scientific">Fusarium oxysporum Fo47</name>
    <dbReference type="NCBI Taxonomy" id="660027"/>
    <lineage>
        <taxon>Eukaryota</taxon>
        <taxon>Fungi</taxon>
        <taxon>Dikarya</taxon>
        <taxon>Ascomycota</taxon>
        <taxon>Pezizomycotina</taxon>
        <taxon>Sordariomycetes</taxon>
        <taxon>Hypocreomycetidae</taxon>
        <taxon>Hypocreales</taxon>
        <taxon>Nectriaceae</taxon>
        <taxon>Fusarium</taxon>
        <taxon>Fusarium oxysporum species complex</taxon>
    </lineage>
</organism>